<dbReference type="Proteomes" id="UP001152562">
    <property type="component" value="Unassembled WGS sequence"/>
</dbReference>
<sequence length="170" mass="19271">MHNTPNFPVPPVSPSSSIPSYSRSYKKTIFAKPTSPKPKRLGYNKTEHFNLIKDYDAPATSNGVALINSNLNNNETMFSISDVLIETADESFCTKTKFRSQIPSPPWWDHECTAAIKARKQAEKNYCEDMSEENFELYLESARSAKKLFKKKKYDGWQSFCASISPDVSP</sequence>
<accession>A0A9P0T957</accession>
<name>A0A9P0T957_PIEBR</name>
<evidence type="ECO:0000313" key="2">
    <source>
        <dbReference type="EMBL" id="CAH4028138.1"/>
    </source>
</evidence>
<protein>
    <submittedName>
        <fullName evidence="2">Uncharacterized protein</fullName>
    </submittedName>
</protein>
<dbReference type="AlphaFoldDB" id="A0A9P0T957"/>
<evidence type="ECO:0000313" key="3">
    <source>
        <dbReference type="Proteomes" id="UP001152562"/>
    </source>
</evidence>
<organism evidence="2 3">
    <name type="scientific">Pieris brassicae</name>
    <name type="common">White butterfly</name>
    <name type="synonym">Large white butterfly</name>
    <dbReference type="NCBI Taxonomy" id="7116"/>
    <lineage>
        <taxon>Eukaryota</taxon>
        <taxon>Metazoa</taxon>
        <taxon>Ecdysozoa</taxon>
        <taxon>Arthropoda</taxon>
        <taxon>Hexapoda</taxon>
        <taxon>Insecta</taxon>
        <taxon>Pterygota</taxon>
        <taxon>Neoptera</taxon>
        <taxon>Endopterygota</taxon>
        <taxon>Lepidoptera</taxon>
        <taxon>Glossata</taxon>
        <taxon>Ditrysia</taxon>
        <taxon>Papilionoidea</taxon>
        <taxon>Pieridae</taxon>
        <taxon>Pierinae</taxon>
        <taxon>Pieris</taxon>
    </lineage>
</organism>
<keyword evidence="3" id="KW-1185">Reference proteome</keyword>
<gene>
    <name evidence="2" type="ORF">PIBRA_LOCUS5089</name>
</gene>
<proteinExistence type="predicted"/>
<reference evidence="2" key="1">
    <citation type="submission" date="2022-05" db="EMBL/GenBank/DDBJ databases">
        <authorList>
            <person name="Okamura Y."/>
        </authorList>
    </citation>
    <scope>NUCLEOTIDE SEQUENCE</scope>
</reference>
<comment type="caution">
    <text evidence="2">The sequence shown here is derived from an EMBL/GenBank/DDBJ whole genome shotgun (WGS) entry which is preliminary data.</text>
</comment>
<feature type="region of interest" description="Disordered" evidence="1">
    <location>
        <begin position="1"/>
        <end position="20"/>
    </location>
</feature>
<dbReference type="EMBL" id="CALOZG010000005">
    <property type="protein sequence ID" value="CAH4028138.1"/>
    <property type="molecule type" value="Genomic_DNA"/>
</dbReference>
<evidence type="ECO:0000256" key="1">
    <source>
        <dbReference type="SAM" id="MobiDB-lite"/>
    </source>
</evidence>